<dbReference type="RefSeq" id="WP_151123808.1">
    <property type="nucleotide sequence ID" value="NZ_CP088081.1"/>
</dbReference>
<evidence type="ECO:0000256" key="6">
    <source>
        <dbReference type="SAM" id="Phobius"/>
    </source>
</evidence>
<evidence type="ECO:0000313" key="7">
    <source>
        <dbReference type="EMBL" id="KAB0583133.1"/>
    </source>
</evidence>
<dbReference type="Pfam" id="PF16732">
    <property type="entry name" value="ComP_DUS"/>
    <property type="match status" value="1"/>
</dbReference>
<dbReference type="PANTHER" id="PTHR30093:SF44">
    <property type="entry name" value="TYPE II SECRETION SYSTEM CORE PROTEIN G"/>
    <property type="match status" value="1"/>
</dbReference>
<dbReference type="NCBIfam" id="TIGR02532">
    <property type="entry name" value="IV_pilin_GFxxxE"/>
    <property type="match status" value="1"/>
</dbReference>
<protein>
    <submittedName>
        <fullName evidence="7">Prepilin-type N-terminal cleavage/methylation domain-containing protein</fullName>
    </submittedName>
</protein>
<dbReference type="AlphaFoldDB" id="A0A643FC90"/>
<evidence type="ECO:0000256" key="5">
    <source>
        <dbReference type="ARBA" id="ARBA00023136"/>
    </source>
</evidence>
<keyword evidence="8" id="KW-1185">Reference proteome</keyword>
<comment type="caution">
    <text evidence="7">The sequence shown here is derived from an EMBL/GenBank/DDBJ whole genome shotgun (WGS) entry which is preliminary data.</text>
</comment>
<comment type="subcellular location">
    <subcellularLocation>
        <location evidence="1">Membrane</location>
        <topology evidence="1">Single-pass membrane protein</topology>
    </subcellularLocation>
</comment>
<proteinExistence type="predicted"/>
<dbReference type="EMBL" id="VZPB01000017">
    <property type="protein sequence ID" value="KAB0583133.1"/>
    <property type="molecule type" value="Genomic_DNA"/>
</dbReference>
<dbReference type="GO" id="GO:0016020">
    <property type="term" value="C:membrane"/>
    <property type="evidence" value="ECO:0007669"/>
    <property type="project" value="UniProtKB-SubCell"/>
</dbReference>
<dbReference type="InterPro" id="IPR012902">
    <property type="entry name" value="N_methyl_site"/>
</dbReference>
<dbReference type="InterPro" id="IPR045584">
    <property type="entry name" value="Pilin-like"/>
</dbReference>
<dbReference type="Pfam" id="PF07963">
    <property type="entry name" value="N_methyl"/>
    <property type="match status" value="1"/>
</dbReference>
<dbReference type="OrthoDB" id="8592370at2"/>
<dbReference type="GO" id="GO:0015628">
    <property type="term" value="P:protein secretion by the type II secretion system"/>
    <property type="evidence" value="ECO:0007669"/>
    <property type="project" value="InterPro"/>
</dbReference>
<feature type="transmembrane region" description="Helical" evidence="6">
    <location>
        <begin position="21"/>
        <end position="39"/>
    </location>
</feature>
<evidence type="ECO:0000256" key="1">
    <source>
        <dbReference type="ARBA" id="ARBA00004167"/>
    </source>
</evidence>
<keyword evidence="3 6" id="KW-0812">Transmembrane</keyword>
<dbReference type="InterPro" id="IPR000983">
    <property type="entry name" value="Bac_GSPG_pilin"/>
</dbReference>
<gene>
    <name evidence="7" type="ORF">F7Q92_08930</name>
</gene>
<dbReference type="PANTHER" id="PTHR30093">
    <property type="entry name" value="GENERAL SECRETION PATHWAY PROTEIN G"/>
    <property type="match status" value="1"/>
</dbReference>
<dbReference type="GO" id="GO:0043683">
    <property type="term" value="P:type IV pilus assembly"/>
    <property type="evidence" value="ECO:0007669"/>
    <property type="project" value="InterPro"/>
</dbReference>
<keyword evidence="4 6" id="KW-1133">Transmembrane helix</keyword>
<evidence type="ECO:0000256" key="3">
    <source>
        <dbReference type="ARBA" id="ARBA00022692"/>
    </source>
</evidence>
<name>A0A643FC90_IDEDE</name>
<sequence length="149" mass="15754">MATHRPCRPARRAQGFTLIELMVTVAIVAILAAVALPAYSRYITRSRIPEATANLAAWQTKMEQWFQDSQTYQNAAGTGCGVAAPTSAYFSFSCSATSATAYTLTASGADSMAGFTYTIDQDGNKKTPSVPSGWTASDSCWITNTGGAC</sequence>
<keyword evidence="5 6" id="KW-0472">Membrane</keyword>
<organism evidence="7 8">
    <name type="scientific">Ideonella dechloratans</name>
    <dbReference type="NCBI Taxonomy" id="36863"/>
    <lineage>
        <taxon>Bacteria</taxon>
        <taxon>Pseudomonadati</taxon>
        <taxon>Pseudomonadota</taxon>
        <taxon>Betaproteobacteria</taxon>
        <taxon>Burkholderiales</taxon>
        <taxon>Sphaerotilaceae</taxon>
        <taxon>Ideonella</taxon>
    </lineage>
</organism>
<dbReference type="Proteomes" id="UP000430120">
    <property type="component" value="Unassembled WGS sequence"/>
</dbReference>
<evidence type="ECO:0000256" key="4">
    <source>
        <dbReference type="ARBA" id="ARBA00022989"/>
    </source>
</evidence>
<dbReference type="Gene3D" id="3.30.700.10">
    <property type="entry name" value="Glycoprotein, Type 4 Pilin"/>
    <property type="match status" value="1"/>
</dbReference>
<reference evidence="7 8" key="1">
    <citation type="submission" date="2019-09" db="EMBL/GenBank/DDBJ databases">
        <title>Draft genome sequences of 48 bacterial type strains from the CCUG.</title>
        <authorList>
            <person name="Tunovic T."/>
            <person name="Pineiro-Iglesias B."/>
            <person name="Unosson C."/>
            <person name="Inganas E."/>
            <person name="Ohlen M."/>
            <person name="Cardew S."/>
            <person name="Jensie-Markopoulos S."/>
            <person name="Salva-Serra F."/>
            <person name="Jaen-Luchoro D."/>
            <person name="Karlsson R."/>
            <person name="Svensson-Stadler L."/>
            <person name="Chun J."/>
            <person name="Moore E."/>
        </authorList>
    </citation>
    <scope>NUCLEOTIDE SEQUENCE [LARGE SCALE GENOMIC DNA]</scope>
    <source>
        <strain evidence="7 8">CCUG 30977</strain>
    </source>
</reference>
<dbReference type="PRINTS" id="PR00813">
    <property type="entry name" value="BCTERIALGSPG"/>
</dbReference>
<evidence type="ECO:0000256" key="2">
    <source>
        <dbReference type="ARBA" id="ARBA00022481"/>
    </source>
</evidence>
<dbReference type="InterPro" id="IPR031982">
    <property type="entry name" value="PilE-like"/>
</dbReference>
<accession>A0A643FC90</accession>
<evidence type="ECO:0000313" key="8">
    <source>
        <dbReference type="Proteomes" id="UP000430120"/>
    </source>
</evidence>
<keyword evidence="2" id="KW-0488">Methylation</keyword>
<dbReference type="SUPFAM" id="SSF54523">
    <property type="entry name" value="Pili subunits"/>
    <property type="match status" value="1"/>
</dbReference>
<dbReference type="PROSITE" id="PS00409">
    <property type="entry name" value="PROKAR_NTER_METHYL"/>
    <property type="match status" value="1"/>
</dbReference>
<dbReference type="GO" id="GO:0015627">
    <property type="term" value="C:type II protein secretion system complex"/>
    <property type="evidence" value="ECO:0007669"/>
    <property type="project" value="InterPro"/>
</dbReference>